<feature type="transmembrane region" description="Helical" evidence="5">
    <location>
        <begin position="129"/>
        <end position="146"/>
    </location>
</feature>
<dbReference type="Pfam" id="PF01699">
    <property type="entry name" value="Na_Ca_ex"/>
    <property type="match status" value="2"/>
</dbReference>
<feature type="transmembrane region" description="Helical" evidence="5">
    <location>
        <begin position="274"/>
        <end position="294"/>
    </location>
</feature>
<feature type="transmembrane region" description="Helical" evidence="5">
    <location>
        <begin position="105"/>
        <end position="123"/>
    </location>
</feature>
<evidence type="ECO:0000259" key="6">
    <source>
        <dbReference type="Pfam" id="PF01699"/>
    </source>
</evidence>
<feature type="domain" description="Sodium/calcium exchanger membrane region" evidence="6">
    <location>
        <begin position="3"/>
        <end position="143"/>
    </location>
</feature>
<dbReference type="InterPro" id="IPR044880">
    <property type="entry name" value="NCX_ion-bd_dom_sf"/>
</dbReference>
<feature type="domain" description="Sodium/calcium exchanger membrane region" evidence="6">
    <location>
        <begin position="176"/>
        <end position="316"/>
    </location>
</feature>
<dbReference type="Gene3D" id="1.20.1420.30">
    <property type="entry name" value="NCX, central ion-binding region"/>
    <property type="match status" value="1"/>
</dbReference>
<keyword evidence="3 5" id="KW-1133">Transmembrane helix</keyword>
<evidence type="ECO:0000256" key="5">
    <source>
        <dbReference type="SAM" id="Phobius"/>
    </source>
</evidence>
<dbReference type="RefSeq" id="WP_078045434.1">
    <property type="nucleotide sequence ID" value="NZ_NHNI01000001.1"/>
</dbReference>
<gene>
    <name evidence="7" type="ORF">CBP51_06250</name>
</gene>
<name>A0A266Q9Q0_9GAMM</name>
<comment type="subcellular location">
    <subcellularLocation>
        <location evidence="1">Membrane</location>
        <topology evidence="1">Multi-pass membrane protein</topology>
    </subcellularLocation>
</comment>
<dbReference type="Proteomes" id="UP000216101">
    <property type="component" value="Unassembled WGS sequence"/>
</dbReference>
<protein>
    <submittedName>
        <fullName evidence="7">Sodium:calcium antiporter</fullName>
    </submittedName>
</protein>
<dbReference type="PANTHER" id="PTHR10846:SF8">
    <property type="entry name" value="INNER MEMBRANE PROTEIN YRBG"/>
    <property type="match status" value="1"/>
</dbReference>
<dbReference type="GO" id="GO:0005886">
    <property type="term" value="C:plasma membrane"/>
    <property type="evidence" value="ECO:0007669"/>
    <property type="project" value="TreeGrafter"/>
</dbReference>
<dbReference type="InterPro" id="IPR004481">
    <property type="entry name" value="K/Na/Ca-exchanger"/>
</dbReference>
<dbReference type="GO" id="GO:0008273">
    <property type="term" value="F:calcium, potassium:sodium antiporter activity"/>
    <property type="evidence" value="ECO:0007669"/>
    <property type="project" value="TreeGrafter"/>
</dbReference>
<proteinExistence type="predicted"/>
<keyword evidence="8" id="KW-1185">Reference proteome</keyword>
<accession>A0A266Q9Q0</accession>
<keyword evidence="2 5" id="KW-0812">Transmembrane</keyword>
<evidence type="ECO:0000256" key="1">
    <source>
        <dbReference type="ARBA" id="ARBA00004141"/>
    </source>
</evidence>
<dbReference type="NCBIfam" id="TIGR00367">
    <property type="entry name" value="calcium/sodium antiporter"/>
    <property type="match status" value="1"/>
</dbReference>
<feature type="transmembrane region" description="Helical" evidence="5">
    <location>
        <begin position="240"/>
        <end position="262"/>
    </location>
</feature>
<evidence type="ECO:0000256" key="4">
    <source>
        <dbReference type="ARBA" id="ARBA00023136"/>
    </source>
</evidence>
<dbReference type="AlphaFoldDB" id="A0A266Q9Q0"/>
<evidence type="ECO:0000256" key="3">
    <source>
        <dbReference type="ARBA" id="ARBA00022989"/>
    </source>
</evidence>
<dbReference type="EMBL" id="NHNI01000001">
    <property type="protein sequence ID" value="OZY86617.1"/>
    <property type="molecule type" value="Genomic_DNA"/>
</dbReference>
<dbReference type="PANTHER" id="PTHR10846">
    <property type="entry name" value="SODIUM/POTASSIUM/CALCIUM EXCHANGER"/>
    <property type="match status" value="1"/>
</dbReference>
<dbReference type="GO" id="GO:0005262">
    <property type="term" value="F:calcium channel activity"/>
    <property type="evidence" value="ECO:0007669"/>
    <property type="project" value="TreeGrafter"/>
</dbReference>
<reference evidence="8" key="1">
    <citation type="submission" date="2017-05" db="EMBL/GenBank/DDBJ databases">
        <authorList>
            <person name="Barney B.M."/>
        </authorList>
    </citation>
    <scope>NUCLEOTIDE SEQUENCE [LARGE SCALE GENOMIC DNA]</scope>
    <source>
        <strain evidence="8">PSBB022</strain>
    </source>
</reference>
<dbReference type="GO" id="GO:0006874">
    <property type="term" value="P:intracellular calcium ion homeostasis"/>
    <property type="evidence" value="ECO:0007669"/>
    <property type="project" value="TreeGrafter"/>
</dbReference>
<sequence length="320" mass="33324">MIHLLWLLVGLVLLTVGGEALVRGALAAARRMSVSPLLAGLVIVGFGTSAPELVVSLQAALSGSPAIAVGNVIGSNIANILLILGVSAVIMPLVTHIKSLRRDGLTMLFATLLFMGLASFGGLGRLEGILMLGLLAAYLVWAYRTEREDTSSPEAQLHKAEADEIEMLPMSIPMTLLATIGGLAMLIVGANRFLLGAVGLGQELGVPEAIIGLTVVAVGTSLPELAVSIVAAIRKHADVAVGNIIGSCIFNILCILGISSTITPLPLEGRLLEIDQFVMLAVTVVLLLFLFFGLRLSRLKGALLLAGYVAYIAAMFGLQS</sequence>
<feature type="transmembrane region" description="Helical" evidence="5">
    <location>
        <begin position="167"/>
        <end position="190"/>
    </location>
</feature>
<evidence type="ECO:0000313" key="7">
    <source>
        <dbReference type="EMBL" id="OZY86617.1"/>
    </source>
</evidence>
<keyword evidence="4 5" id="KW-0472">Membrane</keyword>
<feature type="transmembrane region" description="Helical" evidence="5">
    <location>
        <begin position="301"/>
        <end position="318"/>
    </location>
</feature>
<organism evidence="7 8">
    <name type="scientific">Cellvibrio mixtus</name>
    <dbReference type="NCBI Taxonomy" id="39650"/>
    <lineage>
        <taxon>Bacteria</taxon>
        <taxon>Pseudomonadati</taxon>
        <taxon>Pseudomonadota</taxon>
        <taxon>Gammaproteobacteria</taxon>
        <taxon>Cellvibrionales</taxon>
        <taxon>Cellvibrionaceae</taxon>
        <taxon>Cellvibrio</taxon>
    </lineage>
</organism>
<feature type="transmembrane region" description="Helical" evidence="5">
    <location>
        <begin position="72"/>
        <end position="93"/>
    </location>
</feature>
<comment type="caution">
    <text evidence="7">The sequence shown here is derived from an EMBL/GenBank/DDBJ whole genome shotgun (WGS) entry which is preliminary data.</text>
</comment>
<evidence type="ECO:0000313" key="8">
    <source>
        <dbReference type="Proteomes" id="UP000216101"/>
    </source>
</evidence>
<dbReference type="InterPro" id="IPR004837">
    <property type="entry name" value="NaCa_Exmemb"/>
</dbReference>
<evidence type="ECO:0000256" key="2">
    <source>
        <dbReference type="ARBA" id="ARBA00022692"/>
    </source>
</evidence>
<feature type="transmembrane region" description="Helical" evidence="5">
    <location>
        <begin position="210"/>
        <end position="233"/>
    </location>
</feature>